<sequence length="112" mass="12100">MPLSSPAAATERPSATLVPFPLRPALVPSHLRSRDLQKRLMDAVFATRSLDVEAQDVATKRVAARLQILGFVAIEEVAEGGRTRRLRASEAIEAEPGLPWRLSRAEGGVFAG</sequence>
<dbReference type="AlphaFoldDB" id="A0A917QFG9"/>
<dbReference type="EMBL" id="BMMF01000013">
    <property type="protein sequence ID" value="GGK48246.1"/>
    <property type="molecule type" value="Genomic_DNA"/>
</dbReference>
<dbReference type="RefSeq" id="WP_188914933.1">
    <property type="nucleotide sequence ID" value="NZ_BMMF01000013.1"/>
</dbReference>
<name>A0A917QFG9_9HYPH</name>
<organism evidence="1 2">
    <name type="scientific">Salinarimonas ramus</name>
    <dbReference type="NCBI Taxonomy" id="690164"/>
    <lineage>
        <taxon>Bacteria</taxon>
        <taxon>Pseudomonadati</taxon>
        <taxon>Pseudomonadota</taxon>
        <taxon>Alphaproteobacteria</taxon>
        <taxon>Hyphomicrobiales</taxon>
        <taxon>Salinarimonadaceae</taxon>
        <taxon>Salinarimonas</taxon>
    </lineage>
</organism>
<keyword evidence="2" id="KW-1185">Reference proteome</keyword>
<comment type="caution">
    <text evidence="1">The sequence shown here is derived from an EMBL/GenBank/DDBJ whole genome shotgun (WGS) entry which is preliminary data.</text>
</comment>
<dbReference type="Proteomes" id="UP000600449">
    <property type="component" value="Unassembled WGS sequence"/>
</dbReference>
<protein>
    <submittedName>
        <fullName evidence="1">Uncharacterized protein</fullName>
    </submittedName>
</protein>
<evidence type="ECO:0000313" key="1">
    <source>
        <dbReference type="EMBL" id="GGK48246.1"/>
    </source>
</evidence>
<evidence type="ECO:0000313" key="2">
    <source>
        <dbReference type="Proteomes" id="UP000600449"/>
    </source>
</evidence>
<gene>
    <name evidence="1" type="ORF">GCM10011322_38980</name>
</gene>
<reference evidence="1 2" key="1">
    <citation type="journal article" date="2014" name="Int. J. Syst. Evol. Microbiol.">
        <title>Complete genome sequence of Corynebacterium casei LMG S-19264T (=DSM 44701T), isolated from a smear-ripened cheese.</title>
        <authorList>
            <consortium name="US DOE Joint Genome Institute (JGI-PGF)"/>
            <person name="Walter F."/>
            <person name="Albersmeier A."/>
            <person name="Kalinowski J."/>
            <person name="Ruckert C."/>
        </authorList>
    </citation>
    <scope>NUCLEOTIDE SEQUENCE [LARGE SCALE GENOMIC DNA]</scope>
    <source>
        <strain evidence="1 2">CGMCC 1.9161</strain>
    </source>
</reference>
<proteinExistence type="predicted"/>
<accession>A0A917QFG9</accession>